<proteinExistence type="predicted"/>
<dbReference type="InterPro" id="IPR002477">
    <property type="entry name" value="Peptidoglycan-bd-like"/>
</dbReference>
<sequence length="394" mass="43059">MASLEGLHPYVKAKAEELIANANKRLTGNYKIMITQGLRTKAQQNELYAQGRTQAQLNAVGLSNVKAKPSMDKVTNARGGYSMHNYGLAIDFALRSTDGKDVTWAMNKDFDGDGKADWMEVVEEAKKLGFEWGGDWKSFKDYPHFQLTAGLTDKQVYSGLVPKFPAYKPNTTSVTPPVNTPGIYRKGDSGSEVKKFQQELLTLGYKLPKYGADGSYGDEMIAAVKAFQKDNGLASDGIIGKDTSSMLASRVLAAQTPKQEDLPAVTSLGDKYSFQVKALKDINVYKYANLTGVFRTLTKDTVFSVYGYTADDKAFAVPGGFVSAKEVTALLVTITTGGLSEDMEAEFRTFLKEAKIGSQLNVYVTGNPSSTIETGGLDLVAVKKFLDQKGWYYK</sequence>
<reference evidence="3 4" key="1">
    <citation type="journal article" date="2016" name="Genome Announc.">
        <title>Complete Genome Sequence of Bacillus megaterium Bacteriophage Eldridge.</title>
        <authorList>
            <person name="Reveille A.M."/>
            <person name="Eldridge K.A."/>
            <person name="Temple L.M."/>
        </authorList>
    </citation>
    <scope>NUCLEOTIDE SEQUENCE [LARGE SCALE GENOMIC DNA]</scope>
</reference>
<dbReference type="Pfam" id="PF01471">
    <property type="entry name" value="PG_binding_1"/>
    <property type="match status" value="1"/>
</dbReference>
<dbReference type="InterPro" id="IPR052179">
    <property type="entry name" value="DD-CPase-like"/>
</dbReference>
<feature type="domain" description="Peptidoglycan binding-like" evidence="1">
    <location>
        <begin position="189"/>
        <end position="247"/>
    </location>
</feature>
<name>A0A0Y0AL50_9CAUD</name>
<dbReference type="Gene3D" id="1.10.101.10">
    <property type="entry name" value="PGBD-like superfamily/PGBD"/>
    <property type="match status" value="1"/>
</dbReference>
<dbReference type="KEGG" id="vg:28801695"/>
<evidence type="ECO:0000313" key="4">
    <source>
        <dbReference type="Proteomes" id="UP000204502"/>
    </source>
</evidence>
<dbReference type="CDD" id="cd14845">
    <property type="entry name" value="L-Ala-D-Glu_peptidase_like"/>
    <property type="match status" value="1"/>
</dbReference>
<dbReference type="PANTHER" id="PTHR34385:SF1">
    <property type="entry name" value="PEPTIDOGLYCAN L-ALANYL-D-GLUTAMATE ENDOPEPTIDASE CWLK"/>
    <property type="match status" value="1"/>
</dbReference>
<accession>A0A0Y0AL50</accession>
<dbReference type="PANTHER" id="PTHR34385">
    <property type="entry name" value="D-ALANYL-D-ALANINE CARBOXYPEPTIDASE"/>
    <property type="match status" value="1"/>
</dbReference>
<evidence type="ECO:0000259" key="2">
    <source>
        <dbReference type="Pfam" id="PF13539"/>
    </source>
</evidence>
<dbReference type="InterPro" id="IPR009045">
    <property type="entry name" value="Zn_M74/Hedgehog-like"/>
</dbReference>
<dbReference type="OrthoDB" id="2928at10239"/>
<dbReference type="SUPFAM" id="SSF47090">
    <property type="entry name" value="PGBD-like"/>
    <property type="match status" value="1"/>
</dbReference>
<gene>
    <name evidence="3" type="ORF">Eldridge_033</name>
</gene>
<dbReference type="SUPFAM" id="SSF55166">
    <property type="entry name" value="Hedgehog/DD-peptidase"/>
    <property type="match status" value="1"/>
</dbReference>
<dbReference type="RefSeq" id="YP_009274740.1">
    <property type="nucleotide sequence ID" value="NC_030920.1"/>
</dbReference>
<organism evidence="3 4">
    <name type="scientific">Bacillus phage Eldridge</name>
    <dbReference type="NCBI Taxonomy" id="1776293"/>
    <lineage>
        <taxon>Viruses</taxon>
        <taxon>Duplodnaviria</taxon>
        <taxon>Heunggongvirae</taxon>
        <taxon>Uroviricota</taxon>
        <taxon>Caudoviricetes</taxon>
        <taxon>Herelleviridae</taxon>
        <taxon>Bastillevirinae</taxon>
        <taxon>Eldridgevirus</taxon>
        <taxon>Eldridgevirus eldridge</taxon>
    </lineage>
</organism>
<evidence type="ECO:0000259" key="1">
    <source>
        <dbReference type="Pfam" id="PF01471"/>
    </source>
</evidence>
<dbReference type="Pfam" id="PF13539">
    <property type="entry name" value="Peptidase_M15_4"/>
    <property type="match status" value="1"/>
</dbReference>
<dbReference type="InterPro" id="IPR036366">
    <property type="entry name" value="PGBDSf"/>
</dbReference>
<dbReference type="Gene3D" id="3.30.1380.10">
    <property type="match status" value="1"/>
</dbReference>
<evidence type="ECO:0000313" key="3">
    <source>
        <dbReference type="EMBL" id="AMB18616.1"/>
    </source>
</evidence>
<dbReference type="GeneID" id="28801695"/>
<dbReference type="InterPro" id="IPR039561">
    <property type="entry name" value="Peptidase_M15C"/>
</dbReference>
<dbReference type="InterPro" id="IPR036365">
    <property type="entry name" value="PGBD-like_sf"/>
</dbReference>
<feature type="domain" description="Peptidase M15C" evidence="2">
    <location>
        <begin position="77"/>
        <end position="147"/>
    </location>
</feature>
<keyword evidence="4" id="KW-1185">Reference proteome</keyword>
<dbReference type="EMBL" id="KU253712">
    <property type="protein sequence ID" value="AMB18616.1"/>
    <property type="molecule type" value="Genomic_DNA"/>
</dbReference>
<dbReference type="GO" id="GO:0008233">
    <property type="term" value="F:peptidase activity"/>
    <property type="evidence" value="ECO:0007669"/>
    <property type="project" value="InterPro"/>
</dbReference>
<dbReference type="Proteomes" id="UP000204502">
    <property type="component" value="Segment"/>
</dbReference>
<protein>
    <submittedName>
        <fullName evidence="3">Autolysin</fullName>
    </submittedName>
</protein>